<accession>A0A1E1XLN1</accession>
<organism evidence="8">
    <name type="scientific">Amblyomma sculptum</name>
    <name type="common">Tick</name>
    <dbReference type="NCBI Taxonomy" id="1581419"/>
    <lineage>
        <taxon>Eukaryota</taxon>
        <taxon>Metazoa</taxon>
        <taxon>Ecdysozoa</taxon>
        <taxon>Arthropoda</taxon>
        <taxon>Chelicerata</taxon>
        <taxon>Arachnida</taxon>
        <taxon>Acari</taxon>
        <taxon>Parasitiformes</taxon>
        <taxon>Ixodida</taxon>
        <taxon>Ixodoidea</taxon>
        <taxon>Ixodidae</taxon>
        <taxon>Amblyomminae</taxon>
        <taxon>Amblyomma</taxon>
    </lineage>
</organism>
<reference evidence="8" key="1">
    <citation type="submission" date="2016-09" db="EMBL/GenBank/DDBJ databases">
        <authorList>
            <person name="Capua I."/>
            <person name="De Benedictis P."/>
            <person name="Joannis T."/>
            <person name="Lombin L.H."/>
            <person name="Cattoli G."/>
        </authorList>
    </citation>
    <scope>NUCLEOTIDE SEQUENCE</scope>
</reference>
<evidence type="ECO:0000256" key="1">
    <source>
        <dbReference type="ARBA" id="ARBA00022723"/>
    </source>
</evidence>
<evidence type="ECO:0000256" key="3">
    <source>
        <dbReference type="ARBA" id="ARBA00022833"/>
    </source>
</evidence>
<keyword evidence="4 5" id="KW-0238">DNA-binding</keyword>
<dbReference type="GO" id="GO:0008270">
    <property type="term" value="F:zinc ion binding"/>
    <property type="evidence" value="ECO:0007669"/>
    <property type="project" value="UniProtKB-KW"/>
</dbReference>
<dbReference type="InterPro" id="IPR038441">
    <property type="entry name" value="THAP_Znf_sf"/>
</dbReference>
<dbReference type="Gene3D" id="6.20.210.20">
    <property type="entry name" value="THAP domain"/>
    <property type="match status" value="1"/>
</dbReference>
<dbReference type="SUPFAM" id="SSF57716">
    <property type="entry name" value="Glucocorticoid receptor-like (DNA-binding domain)"/>
    <property type="match status" value="1"/>
</dbReference>
<name>A0A1E1XLN1_AMBSC</name>
<evidence type="ECO:0000256" key="2">
    <source>
        <dbReference type="ARBA" id="ARBA00022771"/>
    </source>
</evidence>
<dbReference type="PROSITE" id="PS50950">
    <property type="entry name" value="ZF_THAP"/>
    <property type="match status" value="1"/>
</dbReference>
<keyword evidence="2 5" id="KW-0863">Zinc-finger</keyword>
<dbReference type="GO" id="GO:0043565">
    <property type="term" value="F:sequence-specific DNA binding"/>
    <property type="evidence" value="ECO:0007669"/>
    <property type="project" value="InterPro"/>
</dbReference>
<feature type="non-terminal residue" evidence="8">
    <location>
        <position position="1"/>
    </location>
</feature>
<sequence>RYCCVVGCHEQEGYDPDVRFYQFPAKSYEAERRKLWIQAVRRLKPDGTPWLPTSNSRICSRHFVGNKKSTIQAHPAYLPTIFPSCYNRPPPRDYADNLERLLSCTSRCVRPQQHRQQKEGAGTSTPDLKKGSEPPGGACSPLLTSPEFFYVMCEQSMEVKDRDVLTLGSQCADSQGSPGAV</sequence>
<feature type="region of interest" description="Disordered" evidence="6">
    <location>
        <begin position="110"/>
        <end position="140"/>
    </location>
</feature>
<keyword evidence="1" id="KW-0479">Metal-binding</keyword>
<protein>
    <recommendedName>
        <fullName evidence="7">THAP-type domain-containing protein</fullName>
    </recommendedName>
</protein>
<dbReference type="PANTHER" id="PTHR46600:SF11">
    <property type="entry name" value="THAP DOMAIN-CONTAINING PROTEIN 10"/>
    <property type="match status" value="1"/>
</dbReference>
<feature type="domain" description="THAP-type" evidence="7">
    <location>
        <begin position="1"/>
        <end position="82"/>
    </location>
</feature>
<evidence type="ECO:0000256" key="5">
    <source>
        <dbReference type="PROSITE-ProRule" id="PRU00309"/>
    </source>
</evidence>
<dbReference type="InterPro" id="IPR026516">
    <property type="entry name" value="THAP1/10"/>
</dbReference>
<dbReference type="EMBL" id="GFAA01003296">
    <property type="protein sequence ID" value="JAU00139.1"/>
    <property type="molecule type" value="mRNA"/>
</dbReference>
<evidence type="ECO:0000256" key="4">
    <source>
        <dbReference type="ARBA" id="ARBA00023125"/>
    </source>
</evidence>
<evidence type="ECO:0000256" key="6">
    <source>
        <dbReference type="SAM" id="MobiDB-lite"/>
    </source>
</evidence>
<evidence type="ECO:0000313" key="8">
    <source>
        <dbReference type="EMBL" id="JAU00139.1"/>
    </source>
</evidence>
<dbReference type="Pfam" id="PF05485">
    <property type="entry name" value="THAP"/>
    <property type="match status" value="1"/>
</dbReference>
<proteinExistence type="evidence at transcript level"/>
<dbReference type="PANTHER" id="PTHR46600">
    <property type="entry name" value="THAP DOMAIN-CONTAINING"/>
    <property type="match status" value="1"/>
</dbReference>
<dbReference type="SMART" id="SM00980">
    <property type="entry name" value="THAP"/>
    <property type="match status" value="1"/>
</dbReference>
<keyword evidence="3" id="KW-0862">Zinc</keyword>
<dbReference type="InterPro" id="IPR006612">
    <property type="entry name" value="THAP_Znf"/>
</dbReference>
<evidence type="ECO:0000259" key="7">
    <source>
        <dbReference type="PROSITE" id="PS50950"/>
    </source>
</evidence>
<dbReference type="AlphaFoldDB" id="A0A1E1XLN1"/>
<reference evidence="8" key="2">
    <citation type="journal article" date="2017" name="Front. Cell. Infect. Microbiol.">
        <title>Analysis of the Salivary Gland Transcriptome of Unfed and Partially Fed Amblyomma sculptum Ticks and Descriptive Proteome of the Saliva.</title>
        <authorList>
            <person name="Esteves E."/>
            <person name="Maruyama S.R."/>
            <person name="Kawahara R."/>
            <person name="Fujita A."/>
            <person name="Martins L.A."/>
            <person name="Righi A.A."/>
            <person name="Costa F.B."/>
            <person name="Palmisano G."/>
            <person name="Labruna M.B."/>
            <person name="Sa-Nunes A."/>
            <person name="Ribeiro J.M.C."/>
            <person name="Fogaca A.C."/>
        </authorList>
    </citation>
    <scope>NUCLEOTIDE SEQUENCE</scope>
</reference>